<accession>F4PXD0</accession>
<evidence type="ECO:0000256" key="1">
    <source>
        <dbReference type="ARBA" id="ARBA00008482"/>
    </source>
</evidence>
<dbReference type="PANTHER" id="PTHR15350:SF5">
    <property type="entry name" value="COP9 SIGNALOSOME COMPLEX SUBUNIT 7"/>
    <property type="match status" value="1"/>
</dbReference>
<reference evidence="6" key="1">
    <citation type="journal article" date="2011" name="Genome Res.">
        <title>Phylogeny-wide analysis of social amoeba genomes highlights ancient origins for complex intercellular communication.</title>
        <authorList>
            <person name="Heidel A.J."/>
            <person name="Lawal H.M."/>
            <person name="Felder M."/>
            <person name="Schilde C."/>
            <person name="Helps N.R."/>
            <person name="Tunggal B."/>
            <person name="Rivero F."/>
            <person name="John U."/>
            <person name="Schleicher M."/>
            <person name="Eichinger L."/>
            <person name="Platzer M."/>
            <person name="Noegel A.A."/>
            <person name="Schaap P."/>
            <person name="Gloeckner G."/>
        </authorList>
    </citation>
    <scope>NUCLEOTIDE SEQUENCE [LARGE SCALE GENOMIC DNA]</scope>
    <source>
        <strain evidence="6">SH3</strain>
    </source>
</reference>
<dbReference type="Pfam" id="PF22061">
    <property type="entry name" value="CSN7_HB_subdom"/>
    <property type="match status" value="1"/>
</dbReference>
<keyword evidence="6" id="KW-1185">Reference proteome</keyword>
<dbReference type="GO" id="GO:0008180">
    <property type="term" value="C:COP9 signalosome"/>
    <property type="evidence" value="ECO:0007669"/>
    <property type="project" value="UniProtKB-KW"/>
</dbReference>
<dbReference type="AlphaFoldDB" id="F4PXD0"/>
<feature type="region of interest" description="Disordered" evidence="3">
    <location>
        <begin position="242"/>
        <end position="265"/>
    </location>
</feature>
<proteinExistence type="inferred from homology"/>
<comment type="similarity">
    <text evidence="1">Belongs to the CSN7/EIF3M family. CSN7 subfamily.</text>
</comment>
<dbReference type="GO" id="GO:0000502">
    <property type="term" value="C:proteasome complex"/>
    <property type="evidence" value="ECO:0007669"/>
    <property type="project" value="UniProtKB-KW"/>
</dbReference>
<protein>
    <submittedName>
        <fullName evidence="5">Proteasome component region PCI domain-containing protein</fullName>
    </submittedName>
</protein>
<keyword evidence="2" id="KW-0736">Signalosome</keyword>
<dbReference type="STRING" id="1054147.F4PXD0"/>
<sequence>MTQTTDILTEGTALKQYLVLAKSNKGRACVALIEQALSNQNVFVFGELLDMPNVQALQQTEFKQHYDLLNIFTFGTYSHYISKRLKNKDNLPPLTPQMSTKLKQLSIVYLSTISKIIPYSLLQKELEISNLRELEDLVIDSIYQNIIRGKLDQKNKHLEIEFAIGRDVPAASIDVLINALDSWVGTSDGLLKTIGELMIHSDKVHVANRKNKEDLEKRVEVAKSQIKLEAPEASIYDSFEYSEEFSRSRKGMKTKGGKDHTFKRP</sequence>
<dbReference type="Pfam" id="PF01399">
    <property type="entry name" value="PCI"/>
    <property type="match status" value="1"/>
</dbReference>
<dbReference type="PROSITE" id="PS50250">
    <property type="entry name" value="PCI"/>
    <property type="match status" value="1"/>
</dbReference>
<evidence type="ECO:0000259" key="4">
    <source>
        <dbReference type="PROSITE" id="PS50250"/>
    </source>
</evidence>
<dbReference type="OMA" id="GTYKQFR"/>
<dbReference type="InterPro" id="IPR000717">
    <property type="entry name" value="PCI_dom"/>
</dbReference>
<name>F4PXD0_CACFS</name>
<dbReference type="EMBL" id="GL883014">
    <property type="protein sequence ID" value="EGG19440.1"/>
    <property type="molecule type" value="Genomic_DNA"/>
</dbReference>
<dbReference type="PANTHER" id="PTHR15350">
    <property type="entry name" value="COP9 SIGNALOSOME COMPLEX SUBUNIT 7/DENDRITIC CELL PROTEIN GA17"/>
    <property type="match status" value="1"/>
</dbReference>
<dbReference type="InterPro" id="IPR045237">
    <property type="entry name" value="COPS7/eIF3m"/>
</dbReference>
<feature type="compositionally biased region" description="Basic and acidic residues" evidence="3">
    <location>
        <begin position="256"/>
        <end position="265"/>
    </location>
</feature>
<evidence type="ECO:0000256" key="3">
    <source>
        <dbReference type="SAM" id="MobiDB-lite"/>
    </source>
</evidence>
<keyword evidence="5" id="KW-0647">Proteasome</keyword>
<evidence type="ECO:0000313" key="6">
    <source>
        <dbReference type="Proteomes" id="UP000007797"/>
    </source>
</evidence>
<evidence type="ECO:0000256" key="2">
    <source>
        <dbReference type="ARBA" id="ARBA00022790"/>
    </source>
</evidence>
<feature type="domain" description="PCI" evidence="4">
    <location>
        <begin position="1"/>
        <end position="165"/>
    </location>
</feature>
<organism evidence="5 6">
    <name type="scientific">Cavenderia fasciculata</name>
    <name type="common">Slime mold</name>
    <name type="synonym">Dictyostelium fasciculatum</name>
    <dbReference type="NCBI Taxonomy" id="261658"/>
    <lineage>
        <taxon>Eukaryota</taxon>
        <taxon>Amoebozoa</taxon>
        <taxon>Evosea</taxon>
        <taxon>Eumycetozoa</taxon>
        <taxon>Dictyostelia</taxon>
        <taxon>Acytosteliales</taxon>
        <taxon>Cavenderiaceae</taxon>
        <taxon>Cavenderia</taxon>
    </lineage>
</organism>
<dbReference type="SMART" id="SM00088">
    <property type="entry name" value="PINT"/>
    <property type="match status" value="1"/>
</dbReference>
<dbReference type="OrthoDB" id="10265275at2759"/>
<dbReference type="KEGG" id="dfa:DFA_00017"/>
<dbReference type="Proteomes" id="UP000007797">
    <property type="component" value="Unassembled WGS sequence"/>
</dbReference>
<gene>
    <name evidence="5" type="primary">CSN7</name>
    <name evidence="5" type="ORF">DFA_00017</name>
</gene>
<dbReference type="GeneID" id="14871533"/>
<dbReference type="RefSeq" id="XP_004357734.1">
    <property type="nucleotide sequence ID" value="XM_004357677.1"/>
</dbReference>
<evidence type="ECO:0000313" key="5">
    <source>
        <dbReference type="EMBL" id="EGG19440.1"/>
    </source>
</evidence>